<reference evidence="2 3" key="1">
    <citation type="submission" date="2023-09" db="EMBL/GenBank/DDBJ databases">
        <title>Buttiauxella selenatireducens sp. nov., isolated from the rhizosphere of Cardamine hupingshanesis.</title>
        <authorList>
            <person name="Zhang S."/>
            <person name="Xu Z."/>
            <person name="Wang H."/>
            <person name="Guo Y."/>
        </authorList>
    </citation>
    <scope>NUCLEOTIDE SEQUENCE [LARGE SCALE GENOMIC DNA]</scope>
    <source>
        <strain evidence="2 3">R73</strain>
    </source>
</reference>
<accession>A0ABY9SAA8</accession>
<evidence type="ECO:0000313" key="2">
    <source>
        <dbReference type="EMBL" id="WMY74045.1"/>
    </source>
</evidence>
<evidence type="ECO:0000313" key="3">
    <source>
        <dbReference type="Proteomes" id="UP001246690"/>
    </source>
</evidence>
<evidence type="ECO:0000259" key="1">
    <source>
        <dbReference type="Pfam" id="PF09937"/>
    </source>
</evidence>
<dbReference type="Proteomes" id="UP001246690">
    <property type="component" value="Chromosome"/>
</dbReference>
<name>A0ABY9SAA8_9ENTR</name>
<dbReference type="InterPro" id="IPR018683">
    <property type="entry name" value="DUF2169"/>
</dbReference>
<organism evidence="2 3">
    <name type="scientific">Buttiauxella selenatireducens</name>
    <dbReference type="NCBI Taxonomy" id="3073902"/>
    <lineage>
        <taxon>Bacteria</taxon>
        <taxon>Pseudomonadati</taxon>
        <taxon>Pseudomonadota</taxon>
        <taxon>Gammaproteobacteria</taxon>
        <taxon>Enterobacterales</taxon>
        <taxon>Enterobacteriaceae</taxon>
        <taxon>Buttiauxella</taxon>
    </lineage>
</organism>
<feature type="domain" description="DUF2169" evidence="1">
    <location>
        <begin position="22"/>
        <end position="300"/>
    </location>
</feature>
<keyword evidence="3" id="KW-1185">Reference proteome</keyword>
<gene>
    <name evidence="2" type="ORF">RHD99_21880</name>
</gene>
<sequence length="341" mass="37772">MWQVKNQTPYAVKGSWIRSRQGEEIWTIALKATWDILPGGATVLSAIQLQPNTGPVFQDDGKTLLYDTDFGPTKTATDVVLNGHVHSPNGKVFRALPIGLKVGNVTRLARAYGERIWDGKQYSHPVPFNKIPLSYSNMSRGSYIPTCMSDVNPVGISVTATPEKGLSALPNIEFYGDATMPGFGAVPRQWPGRSQFAGTYDENWQRHRAPLLPDDLDERYWQCTPPPMYAGGRLKGGEVVSLGNLTPSDYGHNGLLIFALPRLVPAFSTQFYDGSIRLHQATLHTVIIEPDFPRVSMVWHSALPCHHLVNQLESTTVSEKPLLSVKTKALPVQFPEWEALL</sequence>
<dbReference type="Pfam" id="PF09937">
    <property type="entry name" value="DUF2169"/>
    <property type="match status" value="1"/>
</dbReference>
<dbReference type="EMBL" id="CP133838">
    <property type="protein sequence ID" value="WMY74045.1"/>
    <property type="molecule type" value="Genomic_DNA"/>
</dbReference>
<dbReference type="RefSeq" id="WP_309876581.1">
    <property type="nucleotide sequence ID" value="NZ_CP133838.1"/>
</dbReference>
<protein>
    <submittedName>
        <fullName evidence="2">DUF2169 domain-containing protein</fullName>
    </submittedName>
</protein>
<proteinExistence type="predicted"/>